<dbReference type="AlphaFoldDB" id="A0A9J5ZJW7"/>
<proteinExistence type="predicted"/>
<protein>
    <submittedName>
        <fullName evidence="2">Uncharacterized protein</fullName>
    </submittedName>
</protein>
<feature type="transmembrane region" description="Helical" evidence="1">
    <location>
        <begin position="62"/>
        <end position="83"/>
    </location>
</feature>
<evidence type="ECO:0000256" key="1">
    <source>
        <dbReference type="SAM" id="Phobius"/>
    </source>
</evidence>
<gene>
    <name evidence="2" type="ORF">H5410_023031</name>
</gene>
<dbReference type="EMBL" id="JACXVP010000004">
    <property type="protein sequence ID" value="KAG5611750.1"/>
    <property type="molecule type" value="Genomic_DNA"/>
</dbReference>
<feature type="transmembrane region" description="Helical" evidence="1">
    <location>
        <begin position="32"/>
        <end position="50"/>
    </location>
</feature>
<evidence type="ECO:0000313" key="3">
    <source>
        <dbReference type="Proteomes" id="UP000824120"/>
    </source>
</evidence>
<organism evidence="2 3">
    <name type="scientific">Solanum commersonii</name>
    <name type="common">Commerson's wild potato</name>
    <name type="synonym">Commerson's nightshade</name>
    <dbReference type="NCBI Taxonomy" id="4109"/>
    <lineage>
        <taxon>Eukaryota</taxon>
        <taxon>Viridiplantae</taxon>
        <taxon>Streptophyta</taxon>
        <taxon>Embryophyta</taxon>
        <taxon>Tracheophyta</taxon>
        <taxon>Spermatophyta</taxon>
        <taxon>Magnoliopsida</taxon>
        <taxon>eudicotyledons</taxon>
        <taxon>Gunneridae</taxon>
        <taxon>Pentapetalae</taxon>
        <taxon>asterids</taxon>
        <taxon>lamiids</taxon>
        <taxon>Solanales</taxon>
        <taxon>Solanaceae</taxon>
        <taxon>Solanoideae</taxon>
        <taxon>Solaneae</taxon>
        <taxon>Solanum</taxon>
    </lineage>
</organism>
<name>A0A9J5ZJW7_SOLCO</name>
<keyword evidence="1" id="KW-1133">Transmembrane helix</keyword>
<keyword evidence="3" id="KW-1185">Reference proteome</keyword>
<evidence type="ECO:0000313" key="2">
    <source>
        <dbReference type="EMBL" id="KAG5611750.1"/>
    </source>
</evidence>
<keyword evidence="1" id="KW-0812">Transmembrane</keyword>
<accession>A0A9J5ZJW7</accession>
<feature type="transmembrane region" description="Helical" evidence="1">
    <location>
        <begin position="7"/>
        <end position="26"/>
    </location>
</feature>
<sequence>MVLALRQIFVICVVNLSVLFIFLVSFHYSVVFSHHSLIVVICIFLARVQHHRIVVPMQKLKLILPFSQICVVQSLFLCFKLLFLSDEEPKKVALEKGRGEIVIIHIKGFRSKLNMKNEILRTRREGKENGVKACLNPSIPEAHQISGYALHLT</sequence>
<keyword evidence="1" id="KW-0472">Membrane</keyword>
<reference evidence="2 3" key="1">
    <citation type="submission" date="2020-09" db="EMBL/GenBank/DDBJ databases">
        <title>De no assembly of potato wild relative species, Solanum commersonii.</title>
        <authorList>
            <person name="Cho K."/>
        </authorList>
    </citation>
    <scope>NUCLEOTIDE SEQUENCE [LARGE SCALE GENOMIC DNA]</scope>
    <source>
        <strain evidence="2">LZ3.2</strain>
        <tissue evidence="2">Leaf</tissue>
    </source>
</reference>
<comment type="caution">
    <text evidence="2">The sequence shown here is derived from an EMBL/GenBank/DDBJ whole genome shotgun (WGS) entry which is preliminary data.</text>
</comment>
<dbReference type="Proteomes" id="UP000824120">
    <property type="component" value="Chromosome 4"/>
</dbReference>